<dbReference type="Proteomes" id="UP001560267">
    <property type="component" value="Unassembled WGS sequence"/>
</dbReference>
<dbReference type="EMBL" id="JBFSHR010000056">
    <property type="protein sequence ID" value="MEX6430493.1"/>
    <property type="molecule type" value="Genomic_DNA"/>
</dbReference>
<gene>
    <name evidence="1" type="ORF">AB6A68_11720</name>
</gene>
<name>A0ABV3Y4K5_9ACTN</name>
<protein>
    <submittedName>
        <fullName evidence="1">Uncharacterized protein</fullName>
    </submittedName>
</protein>
<proteinExistence type="predicted"/>
<evidence type="ECO:0000313" key="2">
    <source>
        <dbReference type="Proteomes" id="UP001560267"/>
    </source>
</evidence>
<evidence type="ECO:0000313" key="1">
    <source>
        <dbReference type="EMBL" id="MEX6430493.1"/>
    </source>
</evidence>
<sequence>MIWHVKTYAPILIFPLLPTNKYYHGASGGAAILAALAVGEAVAY</sequence>
<organism evidence="1 2">
    <name type="scientific">Ferrimicrobium acidiphilum</name>
    <dbReference type="NCBI Taxonomy" id="121039"/>
    <lineage>
        <taxon>Bacteria</taxon>
        <taxon>Bacillati</taxon>
        <taxon>Actinomycetota</taxon>
        <taxon>Acidimicrobiia</taxon>
        <taxon>Acidimicrobiales</taxon>
        <taxon>Acidimicrobiaceae</taxon>
        <taxon>Ferrimicrobium</taxon>
    </lineage>
</organism>
<accession>A0ABV3Y4K5</accession>
<reference evidence="1 2" key="1">
    <citation type="submission" date="2024-07" db="EMBL/GenBank/DDBJ databases">
        <title>Draft Genome Sequence of Ferrimicrobium acidiphilum Strain YE2023, Isolated from a Pulp of Bioleach Reactor.</title>
        <authorList>
            <person name="Elkina Y.A."/>
            <person name="Bulaeva A.G."/>
            <person name="Beletsky A.V."/>
            <person name="Mardanov A.V."/>
        </authorList>
    </citation>
    <scope>NUCLEOTIDE SEQUENCE [LARGE SCALE GENOMIC DNA]</scope>
    <source>
        <strain evidence="1 2">YE2023</strain>
    </source>
</reference>
<keyword evidence="2" id="KW-1185">Reference proteome</keyword>
<dbReference type="RefSeq" id="WP_276944608.1">
    <property type="nucleotide sequence ID" value="NZ_DAHZQU010000032.1"/>
</dbReference>
<comment type="caution">
    <text evidence="1">The sequence shown here is derived from an EMBL/GenBank/DDBJ whole genome shotgun (WGS) entry which is preliminary data.</text>
</comment>